<reference evidence="16" key="2">
    <citation type="submission" date="2020-01" db="EMBL/GenBank/DDBJ databases">
        <authorList>
            <person name="Korhonen P.K.K."/>
            <person name="Guangxu M.G."/>
            <person name="Wang T.W."/>
            <person name="Stroehlein A.J.S."/>
            <person name="Young N.D."/>
            <person name="Ang C.-S.A."/>
            <person name="Fernando D.W.F."/>
            <person name="Lu H.L."/>
            <person name="Taylor S.T."/>
            <person name="Ehtesham M.E.M."/>
            <person name="Najaraj S.H.N."/>
            <person name="Harsha G.H.G."/>
            <person name="Madugundu A.M."/>
            <person name="Renuse S.R."/>
            <person name="Holt D.H."/>
            <person name="Pandey A.P."/>
            <person name="Papenfuss A.P."/>
            <person name="Gasser R.B.G."/>
            <person name="Fischer K.F."/>
        </authorList>
    </citation>
    <scope>NUCLEOTIDE SEQUENCE</scope>
    <source>
        <strain evidence="16">SSS_KF_BRIS2020</strain>
    </source>
</reference>
<organism evidence="16">
    <name type="scientific">Sarcoptes scabiei</name>
    <name type="common">Itch mite</name>
    <name type="synonym">Acarus scabiei</name>
    <dbReference type="NCBI Taxonomy" id="52283"/>
    <lineage>
        <taxon>Eukaryota</taxon>
        <taxon>Metazoa</taxon>
        <taxon>Ecdysozoa</taxon>
        <taxon>Arthropoda</taxon>
        <taxon>Chelicerata</taxon>
        <taxon>Arachnida</taxon>
        <taxon>Acari</taxon>
        <taxon>Acariformes</taxon>
        <taxon>Sarcoptiformes</taxon>
        <taxon>Astigmata</taxon>
        <taxon>Psoroptidia</taxon>
        <taxon>Sarcoptoidea</taxon>
        <taxon>Sarcoptidae</taxon>
        <taxon>Sarcoptinae</taxon>
        <taxon>Sarcoptes</taxon>
    </lineage>
</organism>
<dbReference type="GO" id="GO:0048513">
    <property type="term" value="P:animal organ development"/>
    <property type="evidence" value="ECO:0007669"/>
    <property type="project" value="UniProtKB-ARBA"/>
</dbReference>
<protein>
    <submittedName>
        <fullName evidence="16">Integrin alpha-8</fullName>
    </submittedName>
</protein>
<evidence type="ECO:0000256" key="4">
    <source>
        <dbReference type="ARBA" id="ARBA00022729"/>
    </source>
</evidence>
<dbReference type="InterPro" id="IPR032695">
    <property type="entry name" value="Integrin_dom_sf"/>
</dbReference>
<keyword evidence="11" id="KW-0325">Glycoprotein</keyword>
<name>A0A834R2X1_SARSC</name>
<evidence type="ECO:0000256" key="7">
    <source>
        <dbReference type="ARBA" id="ARBA00022989"/>
    </source>
</evidence>
<dbReference type="SUPFAM" id="SSF69179">
    <property type="entry name" value="Integrin domains"/>
    <property type="match status" value="2"/>
</dbReference>
<feature type="repeat" description="FG-GAP" evidence="12">
    <location>
        <begin position="347"/>
        <end position="407"/>
    </location>
</feature>
<keyword evidence="9 13" id="KW-0472">Membrane</keyword>
<evidence type="ECO:0000256" key="5">
    <source>
        <dbReference type="ARBA" id="ARBA00022737"/>
    </source>
</evidence>
<dbReference type="GO" id="GO:0008305">
    <property type="term" value="C:integrin complex"/>
    <property type="evidence" value="ECO:0007669"/>
    <property type="project" value="InterPro"/>
</dbReference>
<dbReference type="Gene3D" id="2.130.10.130">
    <property type="entry name" value="Integrin alpha, N-terminal"/>
    <property type="match status" value="1"/>
</dbReference>
<evidence type="ECO:0000259" key="14">
    <source>
        <dbReference type="Pfam" id="PF08441"/>
    </source>
</evidence>
<dbReference type="AlphaFoldDB" id="A0A834R2X1"/>
<proteinExistence type="inferred from homology"/>
<dbReference type="GO" id="GO:0009897">
    <property type="term" value="C:external side of plasma membrane"/>
    <property type="evidence" value="ECO:0007669"/>
    <property type="project" value="TreeGrafter"/>
</dbReference>
<dbReference type="Pfam" id="PF20805">
    <property type="entry name" value="Integrin_A_Ig_2"/>
    <property type="match status" value="1"/>
</dbReference>
<sequence length="1016" mass="116409">MIWIILGSICFIEILFISSLNAQEPFNVDLKFPIVIQPNQIHRREIRSQNEIFSSMVVATIGTDHKIYFGSPNYQDENFSITGALFECLFTSKTSIPCRRIFLEENVIIHNTNIPYTATNKSLFGMSLLMMDRALLICSPNWVGSSETPEGLCWLLDKRSLQRIVVFKYPLDSLVRNNRPYESHNLFGIAVDYNRRNNEFVFGLPGYKDFTGALCKVDENLITTKIRLERPRSSTNSYSGYSVKFYPLNGQEVILVSTPKYRNFHGKVELIDPITQNIMKTLYGKNDSLGEFFGSSILVLDIENDGDYEIVVGAPFYSTSPKLREIGRVYLYNNISRGIFKDFQDFKTILSPMIRSGSRFGTSLASLDLNLDRFNDLIISAPFETNKIDSNLGAIYIFYGTSKGLDLINVKRIGVENVVDKSVTITSFGYNLWSQTDFDVNGYPDLLVGSLDTNNALILRSKPIITINATLKFLPNKINFSNNSECIDQSEGQKHSICLKAIFCVDLNAKFFDFNRDELEFLANLTVLDRLLAVKEERILNSRQNKTYRFKTKQFCSVNQPFYLLVPEKDKIFDLITPIEVELSLALQSSKSFNKFCSRCPVASPIRIIEEIGFEHGCSKKICIARLDLYVEIYYGPTRVGDDFVIIEGKYDSLDIHALIINHGESAINTQLLMKFHQSIFKMIPNTDSAKCLRSSTNELIYECEIDRLMIHNQRDELIFRLNLDGLKSDNLFIEFEVNSSSMLSNQSRSRVIKKMRFQKQATLRMIGERNNQYNFSNLAQKVLFPVSTVIEKSGHSNIEKPFVIFETPSIIELERPYEYRCLRTKENEDYVFDRSDVFNGTIRTNCDDRKKSCSQYQCKLEQFPSGNHLFHLDLTLAFIPTSLIHLDLHYHQISVEMSFRLLTNDTIFNKSYNSSSSNNSHYHLKQLFLFSKQISGKLDTRSKNKIIFGSAGFGILIVLLTTIFLIKFGFFKRSKKLQELKRMSMNPALFNIPLTDDDLNEINRLGAVDSPATSS</sequence>
<dbReference type="Proteomes" id="UP000070412">
    <property type="component" value="Unassembled WGS sequence"/>
</dbReference>
<keyword evidence="10 13" id="KW-0675">Receptor</keyword>
<evidence type="ECO:0000256" key="1">
    <source>
        <dbReference type="ARBA" id="ARBA00004479"/>
    </source>
</evidence>
<evidence type="ECO:0000256" key="13">
    <source>
        <dbReference type="RuleBase" id="RU003762"/>
    </source>
</evidence>
<keyword evidence="18" id="KW-1185">Reference proteome</keyword>
<evidence type="ECO:0000256" key="12">
    <source>
        <dbReference type="PROSITE-ProRule" id="PRU00803"/>
    </source>
</evidence>
<feature type="domain" description="Integrin alpha first immunoglubulin-like" evidence="14">
    <location>
        <begin position="461"/>
        <end position="602"/>
    </location>
</feature>
<dbReference type="SMART" id="SM00191">
    <property type="entry name" value="Int_alpha"/>
    <property type="match status" value="3"/>
</dbReference>
<dbReference type="GO" id="GO:0033627">
    <property type="term" value="P:cell adhesion mediated by integrin"/>
    <property type="evidence" value="ECO:0007669"/>
    <property type="project" value="TreeGrafter"/>
</dbReference>
<keyword evidence="7 13" id="KW-1133">Transmembrane helix</keyword>
<feature type="repeat" description="FG-GAP" evidence="12">
    <location>
        <begin position="280"/>
        <end position="341"/>
    </location>
</feature>
<dbReference type="InterPro" id="IPR000413">
    <property type="entry name" value="Integrin_alpha"/>
</dbReference>
<dbReference type="EMBL" id="WVUK01000065">
    <property type="protein sequence ID" value="KAF7489400.1"/>
    <property type="molecule type" value="Genomic_DNA"/>
</dbReference>
<keyword evidence="6 13" id="KW-0130">Cell adhesion</keyword>
<feature type="signal peptide" evidence="13">
    <location>
        <begin position="1"/>
        <end position="22"/>
    </location>
</feature>
<dbReference type="InterPro" id="IPR013649">
    <property type="entry name" value="Integrin_alpha_Ig-like_1"/>
</dbReference>
<feature type="chain" id="PRO_5039739618" evidence="13">
    <location>
        <begin position="23"/>
        <end position="1016"/>
    </location>
</feature>
<dbReference type="OrthoDB" id="5573735at2759"/>
<evidence type="ECO:0000256" key="10">
    <source>
        <dbReference type="ARBA" id="ARBA00023170"/>
    </source>
</evidence>
<keyword evidence="5" id="KW-0677">Repeat</keyword>
<dbReference type="GO" id="GO:0005178">
    <property type="term" value="F:integrin binding"/>
    <property type="evidence" value="ECO:0007669"/>
    <property type="project" value="TreeGrafter"/>
</dbReference>
<dbReference type="InterPro" id="IPR048285">
    <property type="entry name" value="Integrin_alpha_Ig-like_2"/>
</dbReference>
<evidence type="ECO:0000256" key="9">
    <source>
        <dbReference type="ARBA" id="ARBA00023136"/>
    </source>
</evidence>
<dbReference type="GO" id="GO:0007157">
    <property type="term" value="P:heterophilic cell-cell adhesion via plasma membrane cell adhesion molecules"/>
    <property type="evidence" value="ECO:0007669"/>
    <property type="project" value="UniProtKB-ARBA"/>
</dbReference>
<dbReference type="Gene3D" id="2.60.40.1460">
    <property type="entry name" value="Integrin domains. Chain A, domain 2"/>
    <property type="match status" value="1"/>
</dbReference>
<evidence type="ECO:0000256" key="8">
    <source>
        <dbReference type="ARBA" id="ARBA00023037"/>
    </source>
</evidence>
<evidence type="ECO:0000313" key="16">
    <source>
        <dbReference type="EMBL" id="KAF7489400.1"/>
    </source>
</evidence>
<dbReference type="InterPro" id="IPR028994">
    <property type="entry name" value="Integrin_alpha_N"/>
</dbReference>
<dbReference type="SUPFAM" id="SSF69318">
    <property type="entry name" value="Integrin alpha N-terminal domain"/>
    <property type="match status" value="1"/>
</dbReference>
<reference evidence="18" key="1">
    <citation type="journal article" date="2020" name="PLoS Negl. Trop. Dis.">
        <title>High-quality nuclear genome for Sarcoptes scabiei-A critical resource for a neglected parasite.</title>
        <authorList>
            <person name="Korhonen P.K."/>
            <person name="Gasser R.B."/>
            <person name="Ma G."/>
            <person name="Wang T."/>
            <person name="Stroehlein A.J."/>
            <person name="Young N.D."/>
            <person name="Ang C.S."/>
            <person name="Fernando D.D."/>
            <person name="Lu H.C."/>
            <person name="Taylor S."/>
            <person name="Reynolds S.L."/>
            <person name="Mofiz E."/>
            <person name="Najaraj S.H."/>
            <person name="Gowda H."/>
            <person name="Madugundu A."/>
            <person name="Renuse S."/>
            <person name="Holt D."/>
            <person name="Pandey A."/>
            <person name="Papenfuss A.T."/>
            <person name="Fischer K."/>
        </authorList>
    </citation>
    <scope>NUCLEOTIDE SEQUENCE [LARGE SCALE GENOMIC DNA]</scope>
</reference>
<dbReference type="EnsemblMetazoa" id="SSS_8906s_mrna">
    <property type="protein sequence ID" value="KAF7489400.1"/>
    <property type="gene ID" value="SSS_8906"/>
</dbReference>
<feature type="transmembrane region" description="Helical" evidence="13">
    <location>
        <begin position="947"/>
        <end position="967"/>
    </location>
</feature>
<dbReference type="Gene3D" id="1.20.5.930">
    <property type="entry name" value="Bicelle-embedded integrin alpha(iib) transmembrane segment"/>
    <property type="match status" value="1"/>
</dbReference>
<dbReference type="Pfam" id="PF01839">
    <property type="entry name" value="FG-GAP"/>
    <property type="match status" value="2"/>
</dbReference>
<keyword evidence="4 13" id="KW-0732">Signal</keyword>
<keyword evidence="8 13" id="KW-0401">Integrin</keyword>
<dbReference type="InterPro" id="IPR013517">
    <property type="entry name" value="FG-GAP"/>
</dbReference>
<reference evidence="17" key="3">
    <citation type="submission" date="2022-06" db="UniProtKB">
        <authorList>
            <consortium name="EnsemblMetazoa"/>
        </authorList>
    </citation>
    <scope>IDENTIFICATION</scope>
</reference>
<accession>A0A834R2X1</accession>
<dbReference type="PANTHER" id="PTHR23220">
    <property type="entry name" value="INTEGRIN ALPHA"/>
    <property type="match status" value="1"/>
</dbReference>
<evidence type="ECO:0000256" key="6">
    <source>
        <dbReference type="ARBA" id="ARBA00022889"/>
    </source>
</evidence>
<evidence type="ECO:0000259" key="15">
    <source>
        <dbReference type="Pfam" id="PF20805"/>
    </source>
</evidence>
<comment type="subcellular location">
    <subcellularLocation>
        <location evidence="1 13">Membrane</location>
        <topology evidence="1 13">Single-pass type I membrane protein</topology>
    </subcellularLocation>
</comment>
<keyword evidence="3 13" id="KW-0812">Transmembrane</keyword>
<dbReference type="GO" id="GO:0007160">
    <property type="term" value="P:cell-matrix adhesion"/>
    <property type="evidence" value="ECO:0007669"/>
    <property type="project" value="TreeGrafter"/>
</dbReference>
<evidence type="ECO:0000256" key="3">
    <source>
        <dbReference type="ARBA" id="ARBA00022692"/>
    </source>
</evidence>
<feature type="domain" description="Integrin alpha second immunoglobulin-like" evidence="15">
    <location>
        <begin position="620"/>
        <end position="751"/>
    </location>
</feature>
<dbReference type="PROSITE" id="PS51470">
    <property type="entry name" value="FG_GAP"/>
    <property type="match status" value="2"/>
</dbReference>
<evidence type="ECO:0000313" key="18">
    <source>
        <dbReference type="Proteomes" id="UP000070412"/>
    </source>
</evidence>
<dbReference type="InterPro" id="IPR013519">
    <property type="entry name" value="Int_alpha_beta-p"/>
</dbReference>
<dbReference type="Pfam" id="PF08441">
    <property type="entry name" value="Integrin_A_Ig_1"/>
    <property type="match status" value="1"/>
</dbReference>
<dbReference type="Gene3D" id="2.60.40.1510">
    <property type="entry name" value="ntegrin, alpha v. Chain A, domain 3"/>
    <property type="match status" value="1"/>
</dbReference>
<comment type="similarity">
    <text evidence="2 13">Belongs to the integrin alpha chain family.</text>
</comment>
<evidence type="ECO:0000256" key="11">
    <source>
        <dbReference type="ARBA" id="ARBA00023180"/>
    </source>
</evidence>
<evidence type="ECO:0000256" key="2">
    <source>
        <dbReference type="ARBA" id="ARBA00008054"/>
    </source>
</evidence>
<dbReference type="GO" id="GO:0007229">
    <property type="term" value="P:integrin-mediated signaling pathway"/>
    <property type="evidence" value="ECO:0007669"/>
    <property type="project" value="UniProtKB-KW"/>
</dbReference>
<dbReference type="PRINTS" id="PR01185">
    <property type="entry name" value="INTEGRINA"/>
</dbReference>
<dbReference type="PANTHER" id="PTHR23220:SF83">
    <property type="entry name" value="INTEGRIN ALPHA-PS3-RELATED"/>
    <property type="match status" value="1"/>
</dbReference>
<evidence type="ECO:0000313" key="17">
    <source>
        <dbReference type="EnsemblMetazoa" id="KAF7489400.1"/>
    </source>
</evidence>
<gene>
    <name evidence="16" type="ORF">SSS_8906</name>
</gene>